<evidence type="ECO:0000313" key="2">
    <source>
        <dbReference type="Proteomes" id="UP001516023"/>
    </source>
</evidence>
<gene>
    <name evidence="1" type="ORF">HJC23_012515</name>
</gene>
<dbReference type="InterPro" id="IPR011057">
    <property type="entry name" value="Mss4-like_sf"/>
</dbReference>
<organism evidence="1 2">
    <name type="scientific">Cyclotella cryptica</name>
    <dbReference type="NCBI Taxonomy" id="29204"/>
    <lineage>
        <taxon>Eukaryota</taxon>
        <taxon>Sar</taxon>
        <taxon>Stramenopiles</taxon>
        <taxon>Ochrophyta</taxon>
        <taxon>Bacillariophyta</taxon>
        <taxon>Coscinodiscophyceae</taxon>
        <taxon>Thalassiosirophycidae</taxon>
        <taxon>Stephanodiscales</taxon>
        <taxon>Stephanodiscaceae</taxon>
        <taxon>Cyclotella</taxon>
    </lineage>
</organism>
<protein>
    <submittedName>
        <fullName evidence="1">Uncharacterized protein</fullName>
    </submittedName>
</protein>
<dbReference type="EMBL" id="JABMIG020000019">
    <property type="protein sequence ID" value="KAL3802496.1"/>
    <property type="molecule type" value="Genomic_DNA"/>
</dbReference>
<dbReference type="AlphaFoldDB" id="A0ABD3QTZ7"/>
<evidence type="ECO:0000313" key="1">
    <source>
        <dbReference type="EMBL" id="KAL3802496.1"/>
    </source>
</evidence>
<sequence length="212" mass="24171">RFFNGHRQPSRARITRVKDELKPYSKNYLANHYIMTLLLNKIKTMLAGSHNPTTAVMGEESIMSQKAHGTSAVPVQENLRWNCNRDEANKIANYNRHYAEHSGYFQTRVNFLQEAENANQIQFYDSNTGKSLFTIGGNVGSTKRSIQEFLEESRKHGWPSFRDEEVNWENVRVLKNGETVSVDGTHLGHNLPDGKGSRYCINLVCIAGRPNE</sequence>
<reference evidence="1 2" key="1">
    <citation type="journal article" date="2020" name="G3 (Bethesda)">
        <title>Improved Reference Genome for Cyclotella cryptica CCMP332, a Model for Cell Wall Morphogenesis, Salinity Adaptation, and Lipid Production in Diatoms (Bacillariophyta).</title>
        <authorList>
            <person name="Roberts W.R."/>
            <person name="Downey K.M."/>
            <person name="Ruck E.C."/>
            <person name="Traller J.C."/>
            <person name="Alverson A.J."/>
        </authorList>
    </citation>
    <scope>NUCLEOTIDE SEQUENCE [LARGE SCALE GENOMIC DNA]</scope>
    <source>
        <strain evidence="1 2">CCMP332</strain>
    </source>
</reference>
<accession>A0ABD3QTZ7</accession>
<comment type="caution">
    <text evidence="1">The sequence shown here is derived from an EMBL/GenBank/DDBJ whole genome shotgun (WGS) entry which is preliminary data.</text>
</comment>
<dbReference type="Gene3D" id="2.170.150.20">
    <property type="entry name" value="Peptide methionine sulfoxide reductase"/>
    <property type="match status" value="1"/>
</dbReference>
<dbReference type="Proteomes" id="UP001516023">
    <property type="component" value="Unassembled WGS sequence"/>
</dbReference>
<keyword evidence="2" id="KW-1185">Reference proteome</keyword>
<name>A0ABD3QTZ7_9STRA</name>
<feature type="non-terminal residue" evidence="1">
    <location>
        <position position="1"/>
    </location>
</feature>
<dbReference type="SUPFAM" id="SSF51316">
    <property type="entry name" value="Mss4-like"/>
    <property type="match status" value="1"/>
</dbReference>
<proteinExistence type="predicted"/>